<evidence type="ECO:0000256" key="3">
    <source>
        <dbReference type="ARBA" id="ARBA00022519"/>
    </source>
</evidence>
<dbReference type="PANTHER" id="PTHR28259">
    <property type="entry name" value="FLUORIDE EXPORT PROTEIN 1-RELATED"/>
    <property type="match status" value="1"/>
</dbReference>
<keyword evidence="7 12" id="KW-0406">Ion transport</keyword>
<evidence type="ECO:0000256" key="10">
    <source>
        <dbReference type="ARBA" id="ARBA00035120"/>
    </source>
</evidence>
<feature type="transmembrane region" description="Helical" evidence="12">
    <location>
        <begin position="37"/>
        <end position="60"/>
    </location>
</feature>
<dbReference type="InterPro" id="IPR003691">
    <property type="entry name" value="FluC"/>
</dbReference>
<keyword evidence="2 12" id="KW-1003">Cell membrane</keyword>
<evidence type="ECO:0000256" key="7">
    <source>
        <dbReference type="ARBA" id="ARBA00023065"/>
    </source>
</evidence>
<protein>
    <recommendedName>
        <fullName evidence="12">Fluoride-specific ion channel FluC</fullName>
    </recommendedName>
</protein>
<evidence type="ECO:0000256" key="4">
    <source>
        <dbReference type="ARBA" id="ARBA00022692"/>
    </source>
</evidence>
<evidence type="ECO:0000256" key="9">
    <source>
        <dbReference type="ARBA" id="ARBA00023303"/>
    </source>
</evidence>
<sequence length="130" mass="13142">MDAHLTFKATGLVMAGGAIGAALRFQATQLAIRLGQGGYPAATLAVNVLGGLLMGILAALVLKGHVAEPMRLLVGVGVLGGFTTFSAFSLELFQMLERGALLTASGYVLASVLLSLGALAIGFVVTRALA</sequence>
<comment type="catalytic activity">
    <reaction evidence="11">
        <text>fluoride(in) = fluoride(out)</text>
        <dbReference type="Rhea" id="RHEA:76159"/>
        <dbReference type="ChEBI" id="CHEBI:17051"/>
    </reaction>
    <physiologicalReaction direction="left-to-right" evidence="11">
        <dbReference type="Rhea" id="RHEA:76160"/>
    </physiologicalReaction>
</comment>
<dbReference type="HAMAP" id="MF_00454">
    <property type="entry name" value="FluC"/>
    <property type="match status" value="1"/>
</dbReference>
<comment type="function">
    <text evidence="12">Fluoride-specific ion channel. Important for reducing fluoride concentration in the cell, thus reducing its toxicity.</text>
</comment>
<accession>A0A2V3VF17</accession>
<comment type="caution">
    <text evidence="13">The sequence shown here is derived from an EMBL/GenBank/DDBJ whole genome shotgun (WGS) entry which is preliminary data.</text>
</comment>
<dbReference type="PANTHER" id="PTHR28259:SF1">
    <property type="entry name" value="FLUORIDE EXPORT PROTEIN 1-RELATED"/>
    <property type="match status" value="1"/>
</dbReference>
<dbReference type="GO" id="GO:0005886">
    <property type="term" value="C:plasma membrane"/>
    <property type="evidence" value="ECO:0007669"/>
    <property type="project" value="UniProtKB-SubCell"/>
</dbReference>
<evidence type="ECO:0000256" key="12">
    <source>
        <dbReference type="HAMAP-Rule" id="MF_00454"/>
    </source>
</evidence>
<gene>
    <name evidence="12" type="primary">fluC</name>
    <name evidence="12" type="synonym">crcB</name>
    <name evidence="13" type="ORF">C7451_107190</name>
</gene>
<dbReference type="RefSeq" id="WP_110298949.1">
    <property type="nucleotide sequence ID" value="NZ_QJJM01000007.1"/>
</dbReference>
<dbReference type="GO" id="GO:0062054">
    <property type="term" value="F:fluoride channel activity"/>
    <property type="evidence" value="ECO:0007669"/>
    <property type="project" value="UniProtKB-UniRule"/>
</dbReference>
<dbReference type="Pfam" id="PF02537">
    <property type="entry name" value="CRCB"/>
    <property type="match status" value="1"/>
</dbReference>
<dbReference type="OrthoDB" id="9806299at2"/>
<feature type="transmembrane region" description="Helical" evidence="12">
    <location>
        <begin position="72"/>
        <end position="93"/>
    </location>
</feature>
<keyword evidence="14" id="KW-1185">Reference proteome</keyword>
<feature type="binding site" evidence="12">
    <location>
        <position position="83"/>
    </location>
    <ligand>
        <name>Na(+)</name>
        <dbReference type="ChEBI" id="CHEBI:29101"/>
        <note>structural</note>
    </ligand>
</feature>
<keyword evidence="12" id="KW-0813">Transport</keyword>
<evidence type="ECO:0000256" key="6">
    <source>
        <dbReference type="ARBA" id="ARBA00023053"/>
    </source>
</evidence>
<dbReference type="EMBL" id="QJJM01000007">
    <property type="protein sequence ID" value="PXW75219.1"/>
    <property type="molecule type" value="Genomic_DNA"/>
</dbReference>
<dbReference type="NCBIfam" id="TIGR00494">
    <property type="entry name" value="crcB"/>
    <property type="match status" value="1"/>
</dbReference>
<organism evidence="13 14">
    <name type="scientific">Blastomonas natatoria</name>
    <dbReference type="NCBI Taxonomy" id="34015"/>
    <lineage>
        <taxon>Bacteria</taxon>
        <taxon>Pseudomonadati</taxon>
        <taxon>Pseudomonadota</taxon>
        <taxon>Alphaproteobacteria</taxon>
        <taxon>Sphingomonadales</taxon>
        <taxon>Sphingomonadaceae</taxon>
        <taxon>Blastomonas</taxon>
    </lineage>
</organism>
<evidence type="ECO:0000313" key="14">
    <source>
        <dbReference type="Proteomes" id="UP000248014"/>
    </source>
</evidence>
<keyword evidence="4 12" id="KW-0812">Transmembrane</keyword>
<dbReference type="AlphaFoldDB" id="A0A2V3VF17"/>
<dbReference type="GO" id="GO:0140114">
    <property type="term" value="P:cellular detoxification of fluoride"/>
    <property type="evidence" value="ECO:0007669"/>
    <property type="project" value="UniProtKB-UniRule"/>
</dbReference>
<evidence type="ECO:0000256" key="5">
    <source>
        <dbReference type="ARBA" id="ARBA00022989"/>
    </source>
</evidence>
<evidence type="ECO:0000256" key="2">
    <source>
        <dbReference type="ARBA" id="ARBA00022475"/>
    </source>
</evidence>
<keyword evidence="5 12" id="KW-1133">Transmembrane helix</keyword>
<comment type="subcellular location">
    <subcellularLocation>
        <location evidence="1 12">Cell membrane</location>
        <topology evidence="1 12">Multi-pass membrane protein</topology>
    </subcellularLocation>
</comment>
<keyword evidence="6 12" id="KW-0915">Sodium</keyword>
<keyword evidence="8 12" id="KW-0472">Membrane</keyword>
<comment type="similarity">
    <text evidence="10 12">Belongs to the fluoride channel Fluc/FEX (TC 1.A.43) family.</text>
</comment>
<dbReference type="GO" id="GO:0046872">
    <property type="term" value="F:metal ion binding"/>
    <property type="evidence" value="ECO:0007669"/>
    <property type="project" value="UniProtKB-KW"/>
</dbReference>
<proteinExistence type="inferred from homology"/>
<keyword evidence="3" id="KW-0997">Cell inner membrane</keyword>
<feature type="transmembrane region" description="Helical" evidence="12">
    <location>
        <begin position="100"/>
        <end position="125"/>
    </location>
</feature>
<keyword evidence="9 12" id="KW-0407">Ion channel</keyword>
<comment type="activity regulation">
    <text evidence="12">Na(+) is not transported, but it plays an essential structural role and its presence is essential for fluoride channel function.</text>
</comment>
<feature type="binding site" evidence="12">
    <location>
        <position position="80"/>
    </location>
    <ligand>
        <name>Na(+)</name>
        <dbReference type="ChEBI" id="CHEBI:29101"/>
        <note>structural</note>
    </ligand>
</feature>
<evidence type="ECO:0000313" key="13">
    <source>
        <dbReference type="EMBL" id="PXW75219.1"/>
    </source>
</evidence>
<evidence type="ECO:0000256" key="11">
    <source>
        <dbReference type="ARBA" id="ARBA00035585"/>
    </source>
</evidence>
<evidence type="ECO:0000256" key="1">
    <source>
        <dbReference type="ARBA" id="ARBA00004651"/>
    </source>
</evidence>
<reference evidence="13 14" key="1">
    <citation type="submission" date="2018-05" db="EMBL/GenBank/DDBJ databases">
        <title>Genomic Encyclopedia of Type Strains, Phase IV (KMG-IV): sequencing the most valuable type-strain genomes for metagenomic binning, comparative biology and taxonomic classification.</title>
        <authorList>
            <person name="Goeker M."/>
        </authorList>
    </citation>
    <scope>NUCLEOTIDE SEQUENCE [LARGE SCALE GENOMIC DNA]</scope>
    <source>
        <strain evidence="13 14">DSM 3183</strain>
    </source>
</reference>
<evidence type="ECO:0000256" key="8">
    <source>
        <dbReference type="ARBA" id="ARBA00023136"/>
    </source>
</evidence>
<dbReference type="Proteomes" id="UP000248014">
    <property type="component" value="Unassembled WGS sequence"/>
</dbReference>
<name>A0A2V3VF17_9SPHN</name>
<keyword evidence="12" id="KW-0479">Metal-binding</keyword>
<feature type="transmembrane region" description="Helical" evidence="12">
    <location>
        <begin position="6"/>
        <end position="25"/>
    </location>
</feature>